<keyword evidence="3" id="KW-1185">Reference proteome</keyword>
<organism evidence="2 3">
    <name type="scientific">Coprinopsis cinerea (strain Okayama-7 / 130 / ATCC MYA-4618 / FGSC 9003)</name>
    <name type="common">Inky cap fungus</name>
    <name type="synonym">Hormographiella aspergillata</name>
    <dbReference type="NCBI Taxonomy" id="240176"/>
    <lineage>
        <taxon>Eukaryota</taxon>
        <taxon>Fungi</taxon>
        <taxon>Dikarya</taxon>
        <taxon>Basidiomycota</taxon>
        <taxon>Agaricomycotina</taxon>
        <taxon>Agaricomycetes</taxon>
        <taxon>Agaricomycetidae</taxon>
        <taxon>Agaricales</taxon>
        <taxon>Agaricineae</taxon>
        <taxon>Psathyrellaceae</taxon>
        <taxon>Coprinopsis</taxon>
    </lineage>
</organism>
<reference evidence="2 3" key="1">
    <citation type="journal article" date="2010" name="Proc. Natl. Acad. Sci. U.S.A.">
        <title>Insights into evolution of multicellular fungi from the assembled chromosomes of the mushroom Coprinopsis cinerea (Coprinus cinereus).</title>
        <authorList>
            <person name="Stajich J.E."/>
            <person name="Wilke S.K."/>
            <person name="Ahren D."/>
            <person name="Au C.H."/>
            <person name="Birren B.W."/>
            <person name="Borodovsky M."/>
            <person name="Burns C."/>
            <person name="Canback B."/>
            <person name="Casselton L.A."/>
            <person name="Cheng C.K."/>
            <person name="Deng J."/>
            <person name="Dietrich F.S."/>
            <person name="Fargo D.C."/>
            <person name="Farman M.L."/>
            <person name="Gathman A.C."/>
            <person name="Goldberg J."/>
            <person name="Guigo R."/>
            <person name="Hoegger P.J."/>
            <person name="Hooker J.B."/>
            <person name="Huggins A."/>
            <person name="James T.Y."/>
            <person name="Kamada T."/>
            <person name="Kilaru S."/>
            <person name="Kodira C."/>
            <person name="Kues U."/>
            <person name="Kupfer D."/>
            <person name="Kwan H.S."/>
            <person name="Lomsadze A."/>
            <person name="Li W."/>
            <person name="Lilly W.W."/>
            <person name="Ma L.J."/>
            <person name="Mackey A.J."/>
            <person name="Manning G."/>
            <person name="Martin F."/>
            <person name="Muraguchi H."/>
            <person name="Natvig D.O."/>
            <person name="Palmerini H."/>
            <person name="Ramesh M.A."/>
            <person name="Rehmeyer C.J."/>
            <person name="Roe B.A."/>
            <person name="Shenoy N."/>
            <person name="Stanke M."/>
            <person name="Ter-Hovhannisyan V."/>
            <person name="Tunlid A."/>
            <person name="Velagapudi R."/>
            <person name="Vision T.J."/>
            <person name="Zeng Q."/>
            <person name="Zolan M.E."/>
            <person name="Pukkila P.J."/>
        </authorList>
    </citation>
    <scope>NUCLEOTIDE SEQUENCE [LARGE SCALE GENOMIC DNA]</scope>
    <source>
        <strain evidence="3">Okayama-7 / 130 / ATCC MYA-4618 / FGSC 9003</strain>
    </source>
</reference>
<name>A8NJC2_COPC7</name>
<gene>
    <name evidence="2" type="ORF">CC1G_09691</name>
</gene>
<dbReference type="SUPFAM" id="SSF54427">
    <property type="entry name" value="NTF2-like"/>
    <property type="match status" value="1"/>
</dbReference>
<comment type="caution">
    <text evidence="2">The sequence shown here is derived from an EMBL/GenBank/DDBJ whole genome shotgun (WGS) entry which is preliminary data.</text>
</comment>
<dbReference type="InParanoid" id="A8NJC2"/>
<protein>
    <recommendedName>
        <fullName evidence="1">SnoaL-like domain-containing protein</fullName>
    </recommendedName>
</protein>
<feature type="domain" description="SnoaL-like" evidence="1">
    <location>
        <begin position="40"/>
        <end position="107"/>
    </location>
</feature>
<dbReference type="RefSeq" id="XP_001834191.2">
    <property type="nucleotide sequence ID" value="XM_001834139.2"/>
</dbReference>
<dbReference type="Pfam" id="PF12680">
    <property type="entry name" value="SnoaL_2"/>
    <property type="match status" value="1"/>
</dbReference>
<proteinExistence type="predicted"/>
<dbReference type="HOGENOM" id="CLU_1635289_0_0_1"/>
<dbReference type="GeneID" id="6010696"/>
<dbReference type="Gene3D" id="3.10.450.50">
    <property type="match status" value="1"/>
</dbReference>
<dbReference type="EMBL" id="AACS02000010">
    <property type="protein sequence ID" value="EAU87594.2"/>
    <property type="molecule type" value="Genomic_DNA"/>
</dbReference>
<sequence length="162" mass="18238">MKIPDDIQISTTLPPDEIEVHKNLLANILTDYENKNPLIAHQHFAEDATIEIPEVGTLVGRQAIDEYFRWTYQGIAGFEWSIQSVNILVNQVIFTADVTCSFAQENQVPLRMSWAVSMILEPQTRRIKNIRVGGDILSMIETASLHAGPVRGISRPWPVSLD</sequence>
<dbReference type="KEGG" id="cci:CC1G_09691"/>
<dbReference type="VEuPathDB" id="FungiDB:CC1G_09691"/>
<dbReference type="InterPro" id="IPR032710">
    <property type="entry name" value="NTF2-like_dom_sf"/>
</dbReference>
<evidence type="ECO:0000313" key="3">
    <source>
        <dbReference type="Proteomes" id="UP000001861"/>
    </source>
</evidence>
<dbReference type="InterPro" id="IPR037401">
    <property type="entry name" value="SnoaL-like"/>
</dbReference>
<dbReference type="Proteomes" id="UP000001861">
    <property type="component" value="Unassembled WGS sequence"/>
</dbReference>
<evidence type="ECO:0000259" key="1">
    <source>
        <dbReference type="Pfam" id="PF12680"/>
    </source>
</evidence>
<dbReference type="AlphaFoldDB" id="A8NJC2"/>
<accession>A8NJC2</accession>
<evidence type="ECO:0000313" key="2">
    <source>
        <dbReference type="EMBL" id="EAU87594.2"/>
    </source>
</evidence>